<keyword evidence="5 10" id="KW-1133">Transmembrane helix</keyword>
<dbReference type="Gene3D" id="2.40.160.110">
    <property type="match status" value="1"/>
</dbReference>
<feature type="compositionally biased region" description="Low complexity" evidence="9">
    <location>
        <begin position="140"/>
        <end position="263"/>
    </location>
</feature>
<dbReference type="InterPro" id="IPR048524">
    <property type="entry name" value="Lamp2-like_TM"/>
</dbReference>
<comment type="subcellular location">
    <subcellularLocation>
        <location evidence="1">Endosome membrane</location>
        <topology evidence="1">Single-pass type I membrane protein</topology>
    </subcellularLocation>
    <subcellularLocation>
        <location evidence="8">Lysosome membrane</location>
        <topology evidence="8">Single-pass type I membrane protein</topology>
    </subcellularLocation>
</comment>
<evidence type="ECO:0000256" key="7">
    <source>
        <dbReference type="ARBA" id="ARBA00023180"/>
    </source>
</evidence>
<keyword evidence="7" id="KW-0325">Glycoprotein</keyword>
<feature type="compositionally biased region" description="Low complexity" evidence="9">
    <location>
        <begin position="86"/>
        <end position="115"/>
    </location>
</feature>
<dbReference type="Pfam" id="PF21222">
    <property type="entry name" value="Lamp2_2nd"/>
    <property type="match status" value="1"/>
</dbReference>
<dbReference type="GO" id="GO:0010008">
    <property type="term" value="C:endosome membrane"/>
    <property type="evidence" value="ECO:0007669"/>
    <property type="project" value="UniProtKB-SubCell"/>
</dbReference>
<protein>
    <submittedName>
        <fullName evidence="13">Uncharacterized protein</fullName>
    </submittedName>
</protein>
<proteinExistence type="inferred from homology"/>
<dbReference type="PANTHER" id="PTHR11506:SF2">
    <property type="entry name" value="MACROSIALIN"/>
    <property type="match status" value="1"/>
</dbReference>
<dbReference type="STRING" id="8364.ENSXETP00000000612"/>
<keyword evidence="2 8" id="KW-0812">Transmembrane</keyword>
<feature type="compositionally biased region" description="Basic residues" evidence="9">
    <location>
        <begin position="116"/>
        <end position="139"/>
    </location>
</feature>
<accession>A0A1B8XWB1</accession>
<reference evidence="13" key="1">
    <citation type="submission" date="2009-11" db="EMBL/GenBank/DDBJ databases">
        <authorList>
            <consortium name="US DOE Joint Genome Institute (JGI-PGF)"/>
            <person name="Ottilar R."/>
            <person name="Schmutz J."/>
            <person name="Salamov A."/>
            <person name="Cheng J.F."/>
            <person name="Lucas S."/>
            <person name="Pitluck S."/>
            <person name="Gundlach H."/>
            <person name="Guo Y."/>
            <person name="Haberer G."/>
            <person name="Nasrallah J."/>
            <person name="Mayer K.F.X."/>
            <person name="van de Peer Y."/>
            <person name="Weigel D."/>
            <person name="Grigoriev I.V."/>
        </authorList>
    </citation>
    <scope>NUCLEOTIDE SEQUENCE</scope>
    <source>
        <strain evidence="13">Nigerian</strain>
    </source>
</reference>
<evidence type="ECO:0000313" key="13">
    <source>
        <dbReference type="EMBL" id="OCA14936.1"/>
    </source>
</evidence>
<dbReference type="PRINTS" id="PR00336">
    <property type="entry name" value="LYSASSOCTDMP"/>
</dbReference>
<evidence type="ECO:0000256" key="9">
    <source>
        <dbReference type="SAM" id="MobiDB-lite"/>
    </source>
</evidence>
<feature type="region of interest" description="Disordered" evidence="9">
    <location>
        <begin position="77"/>
        <end position="267"/>
    </location>
</feature>
<organism evidence="13">
    <name type="scientific">Xenopus tropicalis</name>
    <name type="common">Western clawed frog</name>
    <name type="synonym">Silurana tropicalis</name>
    <dbReference type="NCBI Taxonomy" id="8364"/>
    <lineage>
        <taxon>Eukaryota</taxon>
        <taxon>Metazoa</taxon>
        <taxon>Chordata</taxon>
        <taxon>Craniata</taxon>
        <taxon>Vertebrata</taxon>
        <taxon>Euteleostomi</taxon>
        <taxon>Amphibia</taxon>
        <taxon>Batrachia</taxon>
        <taxon>Anura</taxon>
        <taxon>Pipoidea</taxon>
        <taxon>Pipidae</taxon>
        <taxon>Xenopodinae</taxon>
        <taxon>Xenopus</taxon>
        <taxon>Silurana</taxon>
    </lineage>
</organism>
<keyword evidence="8" id="KW-0458">Lysosome</keyword>
<keyword evidence="3" id="KW-0732">Signal</keyword>
<evidence type="ECO:0000256" key="4">
    <source>
        <dbReference type="ARBA" id="ARBA00022753"/>
    </source>
</evidence>
<evidence type="ECO:0000256" key="3">
    <source>
        <dbReference type="ARBA" id="ARBA00022729"/>
    </source>
</evidence>
<sequence length="505" mass="54305">MTGDESVRVRDSQESVASKSLGHLPSHHEVLWGCAVPLALCNCVFCITVCAADSAPPNQHHPWTPCFSCPHRTTTTARTTPKHTTTHPVTNHTTTHPVTTHTTTPPVTKHTTTHPVTKHTTTHPVTKHTTTHPVTKHTTTHPVTTHTTTPPVTNHTTTPPVTNHTTTHPVTTHTTTPPVTNHTTTPPVTTHTTTPPVTNHTTTPPVTNHTTTPPVTNHTTTPPVTNHTTTPPVTNHTTTPPVTNHTTTPPVTTHTATPPVTNHSTPHYSTTAHTNYTTVHPSTVPTTPDFFANGTSGPCLRMTAVLEITVNGTKQIQVSDWTHWFQCMPTAHILAPTNPKGTPTATLCPDSVPQVPPPPVTQSDGKCYKDRVELALGFPGATLSLAFAQDSTNFYLEEVNVTLLDKESSGMFGATVREMEAPLGQSFSCDLVTLKVTSSLVVTASKVQAQAFQLNGSDYGPAKSCYKANMTVPIVVGIILLVLILVVVLAYFIGRRRRTGGYEML</sequence>
<dbReference type="Pfam" id="PF01299">
    <property type="entry name" value="Lamp2-like_luminal"/>
    <property type="match status" value="1"/>
</dbReference>
<evidence type="ECO:0000256" key="6">
    <source>
        <dbReference type="ARBA" id="ARBA00023136"/>
    </source>
</evidence>
<dbReference type="InterPro" id="IPR002000">
    <property type="entry name" value="Lysosome-assoc_membr_glycop"/>
</dbReference>
<keyword evidence="4" id="KW-0967">Endosome</keyword>
<evidence type="ECO:0000259" key="11">
    <source>
        <dbReference type="Pfam" id="PF01299"/>
    </source>
</evidence>
<dbReference type="InterPro" id="IPR048528">
    <property type="entry name" value="Lamp2-like_luminal"/>
</dbReference>
<evidence type="ECO:0000256" key="1">
    <source>
        <dbReference type="ARBA" id="ARBA00004530"/>
    </source>
</evidence>
<reference evidence="13" key="2">
    <citation type="journal article" date="2010" name="Science">
        <title>The genome of the Western clawed frog Xenopus tropicalis.</title>
        <authorList>
            <person name="Hellsten U."/>
            <person name="Harland R.M."/>
            <person name="Gilchrist M.J."/>
            <person name="Hendrix D."/>
            <person name="Jurka J."/>
            <person name="Kapitonov V."/>
            <person name="Ovcharenko I."/>
            <person name="Putnam N.H."/>
            <person name="Shu S."/>
            <person name="Taher L."/>
            <person name="Blitz I.L."/>
            <person name="Blumberg B."/>
            <person name="Dichmann D.S."/>
            <person name="Dubchak I."/>
            <person name="Amaya E."/>
            <person name="Detter J.C."/>
            <person name="Fletcher R."/>
            <person name="Gerhard D.S."/>
            <person name="Goodstein D."/>
            <person name="Graves T."/>
            <person name="Grigoriev I.V."/>
            <person name="Grimwood J."/>
            <person name="Kawashima T."/>
            <person name="Lindquist E."/>
            <person name="Lucas S.M."/>
            <person name="Mead P.E."/>
            <person name="Mitros T."/>
            <person name="Ogino H."/>
            <person name="Ohta Y."/>
            <person name="Poliakov A.V."/>
            <person name="Pollet N."/>
            <person name="Robert J."/>
            <person name="Salamov A."/>
            <person name="Sater A.K."/>
            <person name="Schmutz J."/>
            <person name="Terry A."/>
            <person name="Vize P.D."/>
            <person name="Warren W.C."/>
            <person name="Wells D."/>
            <person name="Wills A."/>
            <person name="Wilson R.K."/>
            <person name="Zimmerman L.B."/>
            <person name="Zorn A.M."/>
            <person name="Grainger R."/>
            <person name="Grammer T."/>
            <person name="Khokha M.K."/>
            <person name="Richardson P.M."/>
            <person name="Rokhsar D.S."/>
        </authorList>
    </citation>
    <scope>NUCLEOTIDE SEQUENCE [LARGE SCALE GENOMIC DNA]</scope>
    <source>
        <strain evidence="13">Nigerian</strain>
    </source>
</reference>
<evidence type="ECO:0000256" key="10">
    <source>
        <dbReference type="SAM" id="Phobius"/>
    </source>
</evidence>
<evidence type="ECO:0000256" key="2">
    <source>
        <dbReference type="ARBA" id="ARBA00022692"/>
    </source>
</evidence>
<dbReference type="AlphaFoldDB" id="A0A1B8XWB1"/>
<evidence type="ECO:0000256" key="8">
    <source>
        <dbReference type="PROSITE-ProRule" id="PRU00740"/>
    </source>
</evidence>
<feature type="domain" description="Lysosome-associated membrane glycoprotein 2-like luminal" evidence="11">
    <location>
        <begin position="358"/>
        <end position="454"/>
    </location>
</feature>
<reference evidence="13" key="3">
    <citation type="submission" date="2016-05" db="EMBL/GenBank/DDBJ databases">
        <title>WGS assembly of Xenopus tropicalis.</title>
        <authorList>
            <person name="Sessions A."/>
            <person name="Jenkins J."/>
            <person name="Mitros T."/>
            <person name="Lyons J.T."/>
            <person name="Dichmann D.S."/>
            <person name="Robert J."/>
            <person name="Harland R.M."/>
            <person name="Rokhsar D.S."/>
        </authorList>
    </citation>
    <scope>NUCLEOTIDE SEQUENCE</scope>
    <source>
        <strain evidence="13">Nigerian</strain>
    </source>
</reference>
<evidence type="ECO:0000256" key="5">
    <source>
        <dbReference type="ARBA" id="ARBA00022989"/>
    </source>
</evidence>
<gene>
    <name evidence="13" type="ORF">XENTR_v90030887mg</name>
</gene>
<keyword evidence="6 8" id="KW-0472">Membrane</keyword>
<feature type="domain" description="Lysosome-associated membrane glycoprotein 2-like transmembrane" evidence="12">
    <location>
        <begin position="472"/>
        <end position="502"/>
    </location>
</feature>
<name>A0A1B8XWB1_XENTR</name>
<dbReference type="EMBL" id="KV461066">
    <property type="protein sequence ID" value="OCA14936.1"/>
    <property type="molecule type" value="Genomic_DNA"/>
</dbReference>
<evidence type="ECO:0000259" key="12">
    <source>
        <dbReference type="Pfam" id="PF21222"/>
    </source>
</evidence>
<dbReference type="PROSITE" id="PS51407">
    <property type="entry name" value="LAMP_3"/>
    <property type="match status" value="1"/>
</dbReference>
<comment type="caution">
    <text evidence="8">Lacks conserved residue(s) required for the propagation of feature annotation.</text>
</comment>
<dbReference type="GO" id="GO:0005765">
    <property type="term" value="C:lysosomal membrane"/>
    <property type="evidence" value="ECO:0007669"/>
    <property type="project" value="UniProtKB-SubCell"/>
</dbReference>
<comment type="similarity">
    <text evidence="8">Belongs to the LAMP family.</text>
</comment>
<dbReference type="PANTHER" id="PTHR11506">
    <property type="entry name" value="LYSOSOME-ASSOCIATED MEMBRANE GLYCOPROTEIN"/>
    <property type="match status" value="1"/>
</dbReference>
<feature type="transmembrane region" description="Helical" evidence="10">
    <location>
        <begin position="472"/>
        <end position="494"/>
    </location>
</feature>